<keyword evidence="1" id="KW-1185">Reference proteome</keyword>
<organism evidence="1 2">
    <name type="scientific">Ascaris lumbricoides</name>
    <name type="common">Giant roundworm</name>
    <dbReference type="NCBI Taxonomy" id="6252"/>
    <lineage>
        <taxon>Eukaryota</taxon>
        <taxon>Metazoa</taxon>
        <taxon>Ecdysozoa</taxon>
        <taxon>Nematoda</taxon>
        <taxon>Chromadorea</taxon>
        <taxon>Rhabditida</taxon>
        <taxon>Spirurina</taxon>
        <taxon>Ascaridomorpha</taxon>
        <taxon>Ascaridoidea</taxon>
        <taxon>Ascarididae</taxon>
        <taxon>Ascaris</taxon>
    </lineage>
</organism>
<sequence length="150" mass="17776">MMEERTKRLLDQLMGQTAWYGRDNFRVYEEQLKQSALCNAGGCIRKLSVASNKYTLRICQVWKKNFGSDVFAPQLFDVYVVAAVMLRRKRRWRKSSFEDYLCEINATEGSDNKCDNSLLEYLMNLCHVRMVIIQEHMKQLVHRRRSSLVR</sequence>
<proteinExistence type="predicted"/>
<reference evidence="2" key="1">
    <citation type="submission" date="2017-02" db="UniProtKB">
        <authorList>
            <consortium name="WormBaseParasite"/>
        </authorList>
    </citation>
    <scope>IDENTIFICATION</scope>
</reference>
<evidence type="ECO:0000313" key="2">
    <source>
        <dbReference type="WBParaSite" id="ALUE_0000509001-mRNA-1"/>
    </source>
</evidence>
<dbReference type="Proteomes" id="UP000036681">
    <property type="component" value="Unplaced"/>
</dbReference>
<dbReference type="AlphaFoldDB" id="A0A0M3HRU2"/>
<evidence type="ECO:0000313" key="1">
    <source>
        <dbReference type="Proteomes" id="UP000036681"/>
    </source>
</evidence>
<name>A0A0M3HRU2_ASCLU</name>
<accession>A0A0M3HRU2</accession>
<dbReference type="WBParaSite" id="ALUE_0000509001-mRNA-1">
    <property type="protein sequence ID" value="ALUE_0000509001-mRNA-1"/>
    <property type="gene ID" value="ALUE_0000509001"/>
</dbReference>
<protein>
    <submittedName>
        <fullName evidence="2">Cullin N-terminal domain-containing protein</fullName>
    </submittedName>
</protein>